<dbReference type="GO" id="GO:0018822">
    <property type="term" value="F:nitrile hydratase activity"/>
    <property type="evidence" value="ECO:0007669"/>
    <property type="project" value="TreeGrafter"/>
</dbReference>
<dbReference type="EMBL" id="HBGK01033574">
    <property type="protein sequence ID" value="CAD9292127.1"/>
    <property type="molecule type" value="Transcribed_RNA"/>
</dbReference>
<evidence type="ECO:0000259" key="3">
    <source>
        <dbReference type="PROSITE" id="PS50263"/>
    </source>
</evidence>
<name>A0A7S1YAJ4_9STRA</name>
<dbReference type="Gene3D" id="3.60.110.10">
    <property type="entry name" value="Carbon-nitrogen hydrolase"/>
    <property type="match status" value="1"/>
</dbReference>
<evidence type="ECO:0000256" key="1">
    <source>
        <dbReference type="ARBA" id="ARBA00008129"/>
    </source>
</evidence>
<dbReference type="InterPro" id="IPR003010">
    <property type="entry name" value="C-N_Hydrolase"/>
</dbReference>
<feature type="region of interest" description="Disordered" evidence="2">
    <location>
        <begin position="233"/>
        <end position="260"/>
    </location>
</feature>
<feature type="compositionally biased region" description="Acidic residues" evidence="2">
    <location>
        <begin position="251"/>
        <end position="260"/>
    </location>
</feature>
<dbReference type="AlphaFoldDB" id="A0A7S1YAJ4"/>
<comment type="similarity">
    <text evidence="1">Belongs to the carbon-nitrogen hydrolase superfamily. Nitrilase family.</text>
</comment>
<protein>
    <recommendedName>
        <fullName evidence="3">CN hydrolase domain-containing protein</fullName>
    </recommendedName>
</protein>
<dbReference type="GO" id="GO:0000257">
    <property type="term" value="F:nitrilase activity"/>
    <property type="evidence" value="ECO:0007669"/>
    <property type="project" value="TreeGrafter"/>
</dbReference>
<evidence type="ECO:0000313" key="4">
    <source>
        <dbReference type="EMBL" id="CAD9292127.1"/>
    </source>
</evidence>
<gene>
    <name evidence="4" type="ORF">GOCE00092_LOCUS17416</name>
</gene>
<dbReference type="Pfam" id="PF00795">
    <property type="entry name" value="CN_hydrolase"/>
    <property type="match status" value="1"/>
</dbReference>
<dbReference type="GO" id="GO:0051410">
    <property type="term" value="P:detoxification of nitrogen compound"/>
    <property type="evidence" value="ECO:0007669"/>
    <property type="project" value="TreeGrafter"/>
</dbReference>
<sequence>MDGPEVAALCAAARDAECAVVMGVTERDGGSLYNAQIFIDRDGSVLGKRRKLKPTSAERIIWGEGDGSGLRVMETQRVGRLGGLICGEHNLALARFTMQSQQEQVHVASYPDPVMEGKSFGDRVDAAVRHYAAEGQCFVLNATAFMGDEIRDLVYDTPELQEFVQDPSAWHGCSSIIDPAGRYLAGPVSGRECILSAEIDLARIPMSKFWFDPSGHSGRPDIFNLAVNFGTANSTRWSPPAHPPKSRTTDGVDESDEDQL</sequence>
<reference evidence="4" key="1">
    <citation type="submission" date="2021-01" db="EMBL/GenBank/DDBJ databases">
        <authorList>
            <person name="Corre E."/>
            <person name="Pelletier E."/>
            <person name="Niang G."/>
            <person name="Scheremetjew M."/>
            <person name="Finn R."/>
            <person name="Kale V."/>
            <person name="Holt S."/>
            <person name="Cochrane G."/>
            <person name="Meng A."/>
            <person name="Brown T."/>
            <person name="Cohen L."/>
        </authorList>
    </citation>
    <scope>NUCLEOTIDE SEQUENCE</scope>
    <source>
        <strain evidence="4">CCMP 410</strain>
    </source>
</reference>
<accession>A0A7S1YAJ4</accession>
<dbReference type="InterPro" id="IPR044149">
    <property type="entry name" value="Nitrilases_CHs"/>
</dbReference>
<dbReference type="PROSITE" id="PS50263">
    <property type="entry name" value="CN_HYDROLASE"/>
    <property type="match status" value="1"/>
</dbReference>
<proteinExistence type="inferred from homology"/>
<dbReference type="PANTHER" id="PTHR46044">
    <property type="entry name" value="NITRILASE"/>
    <property type="match status" value="1"/>
</dbReference>
<dbReference type="SUPFAM" id="SSF56317">
    <property type="entry name" value="Carbon-nitrogen hydrolase"/>
    <property type="match status" value="1"/>
</dbReference>
<organism evidence="4">
    <name type="scientific">Grammatophora oceanica</name>
    <dbReference type="NCBI Taxonomy" id="210454"/>
    <lineage>
        <taxon>Eukaryota</taxon>
        <taxon>Sar</taxon>
        <taxon>Stramenopiles</taxon>
        <taxon>Ochrophyta</taxon>
        <taxon>Bacillariophyta</taxon>
        <taxon>Fragilariophyceae</taxon>
        <taxon>Fragilariophycidae</taxon>
        <taxon>Rhabdonematales</taxon>
        <taxon>Grammatophoraceae</taxon>
        <taxon>Grammatophora</taxon>
    </lineage>
</organism>
<dbReference type="InterPro" id="IPR036526">
    <property type="entry name" value="C-N_Hydrolase_sf"/>
</dbReference>
<feature type="domain" description="CN hydrolase" evidence="3">
    <location>
        <begin position="1"/>
        <end position="201"/>
    </location>
</feature>
<dbReference type="PANTHER" id="PTHR46044:SF1">
    <property type="entry name" value="CN HYDROLASE DOMAIN-CONTAINING PROTEIN"/>
    <property type="match status" value="1"/>
</dbReference>
<evidence type="ECO:0000256" key="2">
    <source>
        <dbReference type="SAM" id="MobiDB-lite"/>
    </source>
</evidence>